<proteinExistence type="predicted"/>
<dbReference type="EMBL" id="JBANRG010000022">
    <property type="protein sequence ID" value="KAK7455813.1"/>
    <property type="molecule type" value="Genomic_DNA"/>
</dbReference>
<evidence type="ECO:0000313" key="3">
    <source>
        <dbReference type="Proteomes" id="UP001498398"/>
    </source>
</evidence>
<comment type="caution">
    <text evidence="2">The sequence shown here is derived from an EMBL/GenBank/DDBJ whole genome shotgun (WGS) entry which is preliminary data.</text>
</comment>
<organism evidence="2 3">
    <name type="scientific">Marasmiellus scandens</name>
    <dbReference type="NCBI Taxonomy" id="2682957"/>
    <lineage>
        <taxon>Eukaryota</taxon>
        <taxon>Fungi</taxon>
        <taxon>Dikarya</taxon>
        <taxon>Basidiomycota</taxon>
        <taxon>Agaricomycotina</taxon>
        <taxon>Agaricomycetes</taxon>
        <taxon>Agaricomycetidae</taxon>
        <taxon>Agaricales</taxon>
        <taxon>Marasmiineae</taxon>
        <taxon>Omphalotaceae</taxon>
        <taxon>Marasmiellus</taxon>
    </lineage>
</organism>
<feature type="compositionally biased region" description="Low complexity" evidence="1">
    <location>
        <begin position="424"/>
        <end position="437"/>
    </location>
</feature>
<reference evidence="2 3" key="1">
    <citation type="submission" date="2024-01" db="EMBL/GenBank/DDBJ databases">
        <title>A draft genome for the cacao thread blight pathogen Marasmiellus scandens.</title>
        <authorList>
            <person name="Baruah I.K."/>
            <person name="Leung J."/>
            <person name="Bukari Y."/>
            <person name="Amoako-Attah I."/>
            <person name="Meinhardt L.W."/>
            <person name="Bailey B.A."/>
            <person name="Cohen S.P."/>
        </authorList>
    </citation>
    <scope>NUCLEOTIDE SEQUENCE [LARGE SCALE GENOMIC DNA]</scope>
    <source>
        <strain evidence="2 3">GH-19</strain>
    </source>
</reference>
<evidence type="ECO:0000256" key="1">
    <source>
        <dbReference type="SAM" id="MobiDB-lite"/>
    </source>
</evidence>
<sequence length="546" mass="62023">MKLGVRGEILGKTLVLSPPMAMKKHPPKAMIMKTTAIKSFRFALQGVSYSFYPLHFIVLTMPTSTPHSSASLQIPTEILEQIIKEYWASPLSSSERVSFMCSSMCVNSTWMTLYLRASCTDIHIPNSRYSQRLINILWCGSFIYKKFAPGLHDLLCRSVTFRRDDESGPIDKSVYTLIQYLSITLQRKNRLPHLRRISFELVDQPLNAVFPYNNAVPIRFPSQVTTLEVLFYPIQGSPDAAKEVMYRLDYSGLYAGSLPFIENLRVYGATAGAMWELLNACTHLRQYDSDVSPTEISRRFKVGFQLQREREQKEAVLSMFEEELRLNIKTWQLVDTGTDEDILEAVGAHHAEDLPMILVDLRSELANVLEEERQGHVDVLLKKLLLKAIRVCEKFSAMVHGVEPELEIETSSSGPRPVKHDAKISPSNASASSCSGRSHQKSHSDYNYSFQPQCSTSARSHHETREIRNKAVPTDIQDTHVEKQDIQRSLNVIEHTLQHEGDTNVVTPTSQSSPLKASVVKSWVRKTTSKVMRKIRTKSIREHRDT</sequence>
<feature type="region of interest" description="Disordered" evidence="1">
    <location>
        <begin position="405"/>
        <end position="465"/>
    </location>
</feature>
<keyword evidence="3" id="KW-1185">Reference proteome</keyword>
<name>A0ABR1JAB0_9AGAR</name>
<accession>A0ABR1JAB0</accession>
<evidence type="ECO:0008006" key="4">
    <source>
        <dbReference type="Google" id="ProtNLM"/>
    </source>
</evidence>
<evidence type="ECO:0000313" key="2">
    <source>
        <dbReference type="EMBL" id="KAK7455813.1"/>
    </source>
</evidence>
<feature type="compositionally biased region" description="Polar residues" evidence="1">
    <location>
        <begin position="445"/>
        <end position="458"/>
    </location>
</feature>
<gene>
    <name evidence="2" type="ORF">VKT23_010846</name>
</gene>
<dbReference type="Proteomes" id="UP001498398">
    <property type="component" value="Unassembled WGS sequence"/>
</dbReference>
<protein>
    <recommendedName>
        <fullName evidence="4">F-box domain-containing protein</fullName>
    </recommendedName>
</protein>